<reference evidence="2" key="1">
    <citation type="journal article" date="2019" name="Int. J. Syst. Evol. Microbiol.">
        <title>The Global Catalogue of Microorganisms (GCM) 10K type strain sequencing project: providing services to taxonomists for standard genome sequencing and annotation.</title>
        <authorList>
            <consortium name="The Broad Institute Genomics Platform"/>
            <consortium name="The Broad Institute Genome Sequencing Center for Infectious Disease"/>
            <person name="Wu L."/>
            <person name="Ma J."/>
        </authorList>
    </citation>
    <scope>NUCLEOTIDE SEQUENCE [LARGE SCALE GENOMIC DNA]</scope>
    <source>
        <strain evidence="2">CGMCC 1.7693</strain>
    </source>
</reference>
<comment type="caution">
    <text evidence="1">The sequence shown here is derived from an EMBL/GenBank/DDBJ whole genome shotgun (WGS) entry which is preliminary data.</text>
</comment>
<gene>
    <name evidence="1" type="ORF">GCM10011346_20470</name>
</gene>
<evidence type="ECO:0000313" key="1">
    <source>
        <dbReference type="EMBL" id="GGP10822.1"/>
    </source>
</evidence>
<evidence type="ECO:0000313" key="2">
    <source>
        <dbReference type="Proteomes" id="UP000641206"/>
    </source>
</evidence>
<dbReference type="RefSeq" id="WP_188734331.1">
    <property type="nucleotide sequence ID" value="NZ_BMLW01000005.1"/>
</dbReference>
<dbReference type="Proteomes" id="UP000641206">
    <property type="component" value="Unassembled WGS sequence"/>
</dbReference>
<proteinExistence type="predicted"/>
<protein>
    <recommendedName>
        <fullName evidence="3">YolD-like protein</fullName>
    </recommendedName>
</protein>
<dbReference type="EMBL" id="BMLW01000005">
    <property type="protein sequence ID" value="GGP10822.1"/>
    <property type="molecule type" value="Genomic_DNA"/>
</dbReference>
<keyword evidence="2" id="KW-1185">Reference proteome</keyword>
<evidence type="ECO:0008006" key="3">
    <source>
        <dbReference type="Google" id="ProtNLM"/>
    </source>
</evidence>
<accession>A0ABQ2NUH0</accession>
<name>A0ABQ2NUH0_9BACI</name>
<organism evidence="1 2">
    <name type="scientific">Oceanobacillus neutriphilus</name>
    <dbReference type="NCBI Taxonomy" id="531815"/>
    <lineage>
        <taxon>Bacteria</taxon>
        <taxon>Bacillati</taxon>
        <taxon>Bacillota</taxon>
        <taxon>Bacilli</taxon>
        <taxon>Bacillales</taxon>
        <taxon>Bacillaceae</taxon>
        <taxon>Oceanobacillus</taxon>
    </lineage>
</organism>
<sequence length="134" mass="15807">MEQISITRITPEQLGYKDRGIMKWLGMMLSDHSEALKKEEADDQLIEVKAKEKMEEEEIASVLYQAFVTDSPVCIQANIIRNGNYYKDLECKISGYVENRIYLFLKDGRVTSCTLEEIRNVEMMNLLDWYRKRR</sequence>